<dbReference type="InterPro" id="IPR007712">
    <property type="entry name" value="RelE/ParE_toxin"/>
</dbReference>
<dbReference type="InterPro" id="IPR035093">
    <property type="entry name" value="RelE/ParE_toxin_dom_sf"/>
</dbReference>
<organism evidence="2 3">
    <name type="scientific">Limnohabitans planktonicus II-D5</name>
    <dbReference type="NCBI Taxonomy" id="1293045"/>
    <lineage>
        <taxon>Bacteria</taxon>
        <taxon>Pseudomonadati</taxon>
        <taxon>Pseudomonadota</taxon>
        <taxon>Betaproteobacteria</taxon>
        <taxon>Burkholderiales</taxon>
        <taxon>Comamonadaceae</taxon>
        <taxon>Limnohabitans</taxon>
    </lineage>
</organism>
<evidence type="ECO:0008006" key="4">
    <source>
        <dbReference type="Google" id="ProtNLM"/>
    </source>
</evidence>
<name>A0A2T7UAV4_9BURK</name>
<dbReference type="AlphaFoldDB" id="A0A2T7UAV4"/>
<gene>
    <name evidence="2" type="ORF">H663_015115</name>
</gene>
<keyword evidence="1" id="KW-1277">Toxin-antitoxin system</keyword>
<dbReference type="Pfam" id="PF05016">
    <property type="entry name" value="ParE_toxin"/>
    <property type="match status" value="1"/>
</dbReference>
<comment type="caution">
    <text evidence="2">The sequence shown here is derived from an EMBL/GenBank/DDBJ whole genome shotgun (WGS) entry which is preliminary data.</text>
</comment>
<keyword evidence="3" id="KW-1185">Reference proteome</keyword>
<proteinExistence type="predicted"/>
<dbReference type="Gene3D" id="3.30.2310.20">
    <property type="entry name" value="RelE-like"/>
    <property type="match status" value="1"/>
</dbReference>
<reference evidence="2" key="1">
    <citation type="submission" date="2017-04" db="EMBL/GenBank/DDBJ databases">
        <title>Unexpected and diverse lifestyles within the genus Limnohabitans.</title>
        <authorList>
            <person name="Kasalicky V."/>
            <person name="Mehrshad M."/>
            <person name="Andrei S.-A."/>
            <person name="Salcher M."/>
            <person name="Kratochvilova H."/>
            <person name="Simek K."/>
            <person name="Ghai R."/>
        </authorList>
    </citation>
    <scope>NUCLEOTIDE SEQUENCE [LARGE SCALE GENOMIC DNA]</scope>
    <source>
        <strain evidence="2">II-D5</strain>
    </source>
</reference>
<sequence>MARRSPTPCPTDHTGAKFQRVFRRGKRCCTRSVAVIYRFHRAALTEHLDQVAFYETQLPGLGADYLAEFESTMLRICRNPQTFPAIDATALRKTGMRRFPFHVIYILHADQVLVLAIAHHRRRPVYWTDRVGD</sequence>
<protein>
    <recommendedName>
        <fullName evidence="4">Plasmid stabilization protein</fullName>
    </recommendedName>
</protein>
<evidence type="ECO:0000256" key="1">
    <source>
        <dbReference type="ARBA" id="ARBA00022649"/>
    </source>
</evidence>
<dbReference type="STRING" id="1293045.H663_17260"/>
<evidence type="ECO:0000313" key="2">
    <source>
        <dbReference type="EMBL" id="PVE41794.1"/>
    </source>
</evidence>
<dbReference type="Proteomes" id="UP000037507">
    <property type="component" value="Unassembled WGS sequence"/>
</dbReference>
<dbReference type="EMBL" id="LFYT02000023">
    <property type="protein sequence ID" value="PVE41794.1"/>
    <property type="molecule type" value="Genomic_DNA"/>
</dbReference>
<dbReference type="OrthoDB" id="278204at2"/>
<evidence type="ECO:0000313" key="3">
    <source>
        <dbReference type="Proteomes" id="UP000037507"/>
    </source>
</evidence>
<accession>A0A2T7UAV4</accession>